<evidence type="ECO:0000256" key="1">
    <source>
        <dbReference type="ARBA" id="ARBA00004651"/>
    </source>
</evidence>
<keyword evidence="7 8" id="KW-0472">Membrane</keyword>
<dbReference type="AlphaFoldDB" id="A0A318SGD1"/>
<evidence type="ECO:0000256" key="3">
    <source>
        <dbReference type="ARBA" id="ARBA00022475"/>
    </source>
</evidence>
<keyword evidence="6" id="KW-0843">Virulence</keyword>
<evidence type="ECO:0000256" key="8">
    <source>
        <dbReference type="SAM" id="Phobius"/>
    </source>
</evidence>
<dbReference type="OrthoDB" id="8780569at2"/>
<dbReference type="GO" id="GO:0005886">
    <property type="term" value="C:plasma membrane"/>
    <property type="evidence" value="ECO:0007669"/>
    <property type="project" value="UniProtKB-SubCell"/>
</dbReference>
<evidence type="ECO:0000256" key="4">
    <source>
        <dbReference type="ARBA" id="ARBA00022692"/>
    </source>
</evidence>
<keyword evidence="3" id="KW-1003">Cell membrane</keyword>
<evidence type="ECO:0000313" key="9">
    <source>
        <dbReference type="EMBL" id="PYE77884.1"/>
    </source>
</evidence>
<accession>A0A318SGD1</accession>
<dbReference type="InterPro" id="IPR006306">
    <property type="entry name" value="T3SS_HrpO"/>
</dbReference>
<comment type="subcellular location">
    <subcellularLocation>
        <location evidence="1">Cell membrane</location>
        <topology evidence="1">Multi-pass membrane protein</topology>
    </subcellularLocation>
</comment>
<evidence type="ECO:0000313" key="10">
    <source>
        <dbReference type="Proteomes" id="UP000247540"/>
    </source>
</evidence>
<dbReference type="PANTHER" id="PTHR34040">
    <property type="entry name" value="FLAGELLAR BIOSYNTHETIC PROTEIN FLIQ"/>
    <property type="match status" value="1"/>
</dbReference>
<dbReference type="EMBL" id="QJTC01000011">
    <property type="protein sequence ID" value="PYE77884.1"/>
    <property type="molecule type" value="Genomic_DNA"/>
</dbReference>
<dbReference type="Pfam" id="PF01313">
    <property type="entry name" value="Bac_export_3"/>
    <property type="match status" value="1"/>
</dbReference>
<comment type="caution">
    <text evidence="9">The sequence shown here is derived from an EMBL/GenBank/DDBJ whole genome shotgun (WGS) entry which is preliminary data.</text>
</comment>
<keyword evidence="4 8" id="KW-0812">Transmembrane</keyword>
<comment type="similarity">
    <text evidence="2">Belongs to the FliQ/MopD/SpaQ family.</text>
</comment>
<sequence length="86" mass="9024">MGYEAVMQLASEALRMCLLLSLPAVLTASIVGLLVAFVSAITSLQDSSISQGIKLLTVTIVVLIAVPWAGATMLRFADKALSLAFQ</sequence>
<dbReference type="InterPro" id="IPR002191">
    <property type="entry name" value="Bac_export_3"/>
</dbReference>
<name>A0A318SGD1_9BURK</name>
<evidence type="ECO:0000256" key="5">
    <source>
        <dbReference type="ARBA" id="ARBA00022989"/>
    </source>
</evidence>
<dbReference type="PRINTS" id="PR00952">
    <property type="entry name" value="TYPE3IMQPROT"/>
</dbReference>
<feature type="transmembrane region" description="Helical" evidence="8">
    <location>
        <begin position="20"/>
        <end position="43"/>
    </location>
</feature>
<keyword evidence="10" id="KW-1185">Reference proteome</keyword>
<gene>
    <name evidence="9" type="ORF">DFQ15_11128</name>
</gene>
<dbReference type="RefSeq" id="WP_110465621.1">
    <property type="nucleotide sequence ID" value="NZ_JAMOFZ010000011.1"/>
</dbReference>
<evidence type="ECO:0000256" key="2">
    <source>
        <dbReference type="ARBA" id="ARBA00006156"/>
    </source>
</evidence>
<dbReference type="GO" id="GO:0009306">
    <property type="term" value="P:protein secretion"/>
    <property type="evidence" value="ECO:0007669"/>
    <property type="project" value="InterPro"/>
</dbReference>
<evidence type="ECO:0000256" key="6">
    <source>
        <dbReference type="ARBA" id="ARBA00023026"/>
    </source>
</evidence>
<dbReference type="NCBIfam" id="TIGR01403">
    <property type="entry name" value="fliQ_rel_III"/>
    <property type="match status" value="1"/>
</dbReference>
<organism evidence="9 10">
    <name type="scientific">Xylophilus ampelinus</name>
    <dbReference type="NCBI Taxonomy" id="54067"/>
    <lineage>
        <taxon>Bacteria</taxon>
        <taxon>Pseudomonadati</taxon>
        <taxon>Pseudomonadota</taxon>
        <taxon>Betaproteobacteria</taxon>
        <taxon>Burkholderiales</taxon>
        <taxon>Xylophilus</taxon>
    </lineage>
</organism>
<feature type="transmembrane region" description="Helical" evidence="8">
    <location>
        <begin position="55"/>
        <end position="77"/>
    </location>
</feature>
<protein>
    <submittedName>
        <fullName evidence="9">Type III secretion protein S</fullName>
    </submittedName>
</protein>
<keyword evidence="5 8" id="KW-1133">Transmembrane helix</keyword>
<dbReference type="PANTHER" id="PTHR34040:SF7">
    <property type="entry name" value="SURFACE PRESENTATION OF ANTIGENS PROTEIN SPAQ"/>
    <property type="match status" value="1"/>
</dbReference>
<dbReference type="Proteomes" id="UP000247540">
    <property type="component" value="Unassembled WGS sequence"/>
</dbReference>
<evidence type="ECO:0000256" key="7">
    <source>
        <dbReference type="ARBA" id="ARBA00023136"/>
    </source>
</evidence>
<proteinExistence type="inferred from homology"/>
<reference evidence="9 10" key="1">
    <citation type="submission" date="2018-06" db="EMBL/GenBank/DDBJ databases">
        <title>Genomic Encyclopedia of Type Strains, Phase III (KMG-III): the genomes of soil and plant-associated and newly described type strains.</title>
        <authorList>
            <person name="Whitman W."/>
        </authorList>
    </citation>
    <scope>NUCLEOTIDE SEQUENCE [LARGE SCALE GENOMIC DNA]</scope>
    <source>
        <strain evidence="9 10">CECT 7646</strain>
    </source>
</reference>